<organism evidence="1 2">
    <name type="scientific">Aspergillus lentulus</name>
    <dbReference type="NCBI Taxonomy" id="293939"/>
    <lineage>
        <taxon>Eukaryota</taxon>
        <taxon>Fungi</taxon>
        <taxon>Dikarya</taxon>
        <taxon>Ascomycota</taxon>
        <taxon>Pezizomycotina</taxon>
        <taxon>Eurotiomycetes</taxon>
        <taxon>Eurotiomycetidae</taxon>
        <taxon>Eurotiales</taxon>
        <taxon>Aspergillaceae</taxon>
        <taxon>Aspergillus</taxon>
        <taxon>Aspergillus subgen. Fumigati</taxon>
    </lineage>
</organism>
<dbReference type="Proteomes" id="UP000465220">
    <property type="component" value="Unassembled WGS sequence"/>
</dbReference>
<evidence type="ECO:0000313" key="2">
    <source>
        <dbReference type="Proteomes" id="UP000465220"/>
    </source>
</evidence>
<reference evidence="1 2" key="1">
    <citation type="submission" date="2020-01" db="EMBL/GenBank/DDBJ databases">
        <title>Draft genome sequence of Aspergillus lentulus IFM 60648.</title>
        <authorList>
            <person name="Takahashi H."/>
            <person name="Yaguchi T."/>
        </authorList>
    </citation>
    <scope>NUCLEOTIDE SEQUENCE [LARGE SCALE GENOMIC DNA]</scope>
    <source>
        <strain evidence="1 2">IFM 60648</strain>
    </source>
</reference>
<evidence type="ECO:0008006" key="3">
    <source>
        <dbReference type="Google" id="ProtNLM"/>
    </source>
</evidence>
<gene>
    <name evidence="1" type="ORF">IFM60648_02979</name>
</gene>
<accession>A0ABQ0ZZ41</accession>
<keyword evidence="2" id="KW-1185">Reference proteome</keyword>
<name>A0ABQ0ZZ41_ASPLE</name>
<sequence>MQSGVVEFVIGKNRRRFSIHAALASVFPKGIFQPPINGQIDEVIFGHCCEFVYSGDYTVPLPAADPCGDNGDQTSDSQALSRGSARRWDPMNHRGNLFHPTTLPIICAFIKKKLDKAPFDEDGEVPNKDPEDNYADAFLSHTKVYYFAYTTNWESLCALSLYQLICSLVSFTLFEDRTGDIVKLMKFVFEENEGMHDVRDTLVHYAAWNVEILMCDADF</sequence>
<protein>
    <recommendedName>
        <fullName evidence="3">BTB domain-containing protein</fullName>
    </recommendedName>
</protein>
<dbReference type="EMBL" id="BLKI01000012">
    <property type="protein sequence ID" value="GFF69672.1"/>
    <property type="molecule type" value="Genomic_DNA"/>
</dbReference>
<comment type="caution">
    <text evidence="1">The sequence shown here is derived from an EMBL/GenBank/DDBJ whole genome shotgun (WGS) entry which is preliminary data.</text>
</comment>
<proteinExistence type="predicted"/>
<evidence type="ECO:0000313" key="1">
    <source>
        <dbReference type="EMBL" id="GFF69672.1"/>
    </source>
</evidence>